<evidence type="ECO:0000256" key="1">
    <source>
        <dbReference type="SAM" id="MobiDB-lite"/>
    </source>
</evidence>
<evidence type="ECO:0000313" key="3">
    <source>
        <dbReference type="Proteomes" id="UP000015530"/>
    </source>
</evidence>
<name>T0LHG0_COLGC</name>
<feature type="region of interest" description="Disordered" evidence="1">
    <location>
        <begin position="85"/>
        <end position="105"/>
    </location>
</feature>
<reference evidence="3" key="1">
    <citation type="journal article" date="2013" name="Mol. Plant Microbe Interact.">
        <title>Global aspects of pacC regulation of pathogenicity genes in Colletotrichum gloeosporioides as revealed by transcriptome analysis.</title>
        <authorList>
            <person name="Alkan N."/>
            <person name="Meng X."/>
            <person name="Friedlander G."/>
            <person name="Reuveni E."/>
            <person name="Sukno S."/>
            <person name="Sherman A."/>
            <person name="Thon M."/>
            <person name="Fluhr R."/>
            <person name="Prusky D."/>
        </authorList>
    </citation>
    <scope>NUCLEOTIDE SEQUENCE [LARGE SCALE GENOMIC DNA]</scope>
    <source>
        <strain evidence="3">Cg-14</strain>
    </source>
</reference>
<proteinExistence type="predicted"/>
<sequence length="105" mass="11496">MEGGMMGSEIRTLRFHARTVAVAGDWGIEGEYGVTATVIAFRNFGICEGERDVMRIWITSSSACGAPEKEAVVSLQRELVMPKRPGATMQVMKRTTGANTREETN</sequence>
<gene>
    <name evidence="2" type="ORF">CGLO_09522</name>
</gene>
<dbReference type="EMBL" id="AMYD01001921">
    <property type="protein sequence ID" value="EQB50986.1"/>
    <property type="molecule type" value="Genomic_DNA"/>
</dbReference>
<organism evidence="2 3">
    <name type="scientific">Colletotrichum gloeosporioides (strain Cg-14)</name>
    <name type="common">Anthracnose fungus</name>
    <name type="synonym">Glomerella cingulata</name>
    <dbReference type="NCBI Taxonomy" id="1237896"/>
    <lineage>
        <taxon>Eukaryota</taxon>
        <taxon>Fungi</taxon>
        <taxon>Dikarya</taxon>
        <taxon>Ascomycota</taxon>
        <taxon>Pezizomycotina</taxon>
        <taxon>Sordariomycetes</taxon>
        <taxon>Hypocreomycetidae</taxon>
        <taxon>Glomerellales</taxon>
        <taxon>Glomerellaceae</taxon>
        <taxon>Colletotrichum</taxon>
        <taxon>Colletotrichum gloeosporioides species complex</taxon>
    </lineage>
</organism>
<comment type="caution">
    <text evidence="2">The sequence shown here is derived from an EMBL/GenBank/DDBJ whole genome shotgun (WGS) entry which is preliminary data.</text>
</comment>
<protein>
    <submittedName>
        <fullName evidence="2">Uncharacterized protein</fullName>
    </submittedName>
</protein>
<dbReference type="Proteomes" id="UP000015530">
    <property type="component" value="Unassembled WGS sequence"/>
</dbReference>
<dbReference type="HOGENOM" id="CLU_2236390_0_0_1"/>
<evidence type="ECO:0000313" key="2">
    <source>
        <dbReference type="EMBL" id="EQB50986.1"/>
    </source>
</evidence>
<dbReference type="AlphaFoldDB" id="T0LHG0"/>
<accession>T0LHG0</accession>